<accession>A0AA86UEW8</accession>
<protein>
    <submittedName>
        <fullName evidence="2">Hypothetical_protein</fullName>
    </submittedName>
</protein>
<dbReference type="EMBL" id="CATOUU010000865">
    <property type="protein sequence ID" value="CAI9955465.1"/>
    <property type="molecule type" value="Genomic_DNA"/>
</dbReference>
<dbReference type="AlphaFoldDB" id="A0AA86UEW8"/>
<dbReference type="Proteomes" id="UP001642409">
    <property type="component" value="Unassembled WGS sequence"/>
</dbReference>
<comment type="caution">
    <text evidence="1">The sequence shown here is derived from an EMBL/GenBank/DDBJ whole genome shotgun (WGS) entry which is preliminary data.</text>
</comment>
<dbReference type="PROSITE" id="PS51257">
    <property type="entry name" value="PROKAR_LIPOPROTEIN"/>
    <property type="match status" value="1"/>
</dbReference>
<dbReference type="EMBL" id="CAXDID020000010">
    <property type="protein sequence ID" value="CAL5979150.1"/>
    <property type="molecule type" value="Genomic_DNA"/>
</dbReference>
<reference evidence="1" key="1">
    <citation type="submission" date="2023-06" db="EMBL/GenBank/DDBJ databases">
        <authorList>
            <person name="Kurt Z."/>
        </authorList>
    </citation>
    <scope>NUCLEOTIDE SEQUENCE</scope>
</reference>
<proteinExistence type="predicted"/>
<evidence type="ECO:0000313" key="3">
    <source>
        <dbReference type="Proteomes" id="UP001642409"/>
    </source>
</evidence>
<evidence type="ECO:0000313" key="2">
    <source>
        <dbReference type="EMBL" id="CAL5979150.1"/>
    </source>
</evidence>
<reference evidence="2 3" key="2">
    <citation type="submission" date="2024-07" db="EMBL/GenBank/DDBJ databases">
        <authorList>
            <person name="Akdeniz Z."/>
        </authorList>
    </citation>
    <scope>NUCLEOTIDE SEQUENCE [LARGE SCALE GENOMIC DNA]</scope>
</reference>
<name>A0AA86UEW8_9EUKA</name>
<sequence>MLRILGSIKRALVVLLFPVNDPFIYMIYTVTSCIQFGSFFQSVTIGTLEVPAYFEFNLLSDQIVRCERLIIIRRQTIRQQQKLEKLPLSLHCSGFYDLVG</sequence>
<evidence type="ECO:0000313" key="1">
    <source>
        <dbReference type="EMBL" id="CAI9955465.1"/>
    </source>
</evidence>
<organism evidence="1">
    <name type="scientific">Hexamita inflata</name>
    <dbReference type="NCBI Taxonomy" id="28002"/>
    <lineage>
        <taxon>Eukaryota</taxon>
        <taxon>Metamonada</taxon>
        <taxon>Diplomonadida</taxon>
        <taxon>Hexamitidae</taxon>
        <taxon>Hexamitinae</taxon>
        <taxon>Hexamita</taxon>
    </lineage>
</organism>
<keyword evidence="3" id="KW-1185">Reference proteome</keyword>
<gene>
    <name evidence="1" type="ORF">HINF_LOCUS43110</name>
    <name evidence="2" type="ORF">HINF_LOCUS5297</name>
</gene>